<dbReference type="Proteomes" id="UP001244443">
    <property type="component" value="Chromosome"/>
</dbReference>
<dbReference type="AlphaFoldDB" id="A0AA49GEJ8"/>
<evidence type="ECO:0000313" key="6">
    <source>
        <dbReference type="Proteomes" id="UP001244443"/>
    </source>
</evidence>
<evidence type="ECO:0000256" key="1">
    <source>
        <dbReference type="ARBA" id="ARBA00022553"/>
    </source>
</evidence>
<dbReference type="PANTHER" id="PTHR44591">
    <property type="entry name" value="STRESS RESPONSE REGULATOR PROTEIN 1"/>
    <property type="match status" value="1"/>
</dbReference>
<evidence type="ECO:0000313" key="4">
    <source>
        <dbReference type="EMBL" id="WKK80565.2"/>
    </source>
</evidence>
<dbReference type="InterPro" id="IPR050595">
    <property type="entry name" value="Bact_response_regulator"/>
</dbReference>
<gene>
    <name evidence="4" type="ORF">QYS47_26135</name>
    <name evidence="5" type="ORF">QYS48_20100</name>
</gene>
<protein>
    <submittedName>
        <fullName evidence="4">Response regulator</fullName>
    </submittedName>
</protein>
<accession>A0AA49JDD0</accession>
<name>A0AA49GEJ8_9BACT</name>
<keyword evidence="1 2" id="KW-0597">Phosphoprotein</keyword>
<dbReference type="InterPro" id="IPR011006">
    <property type="entry name" value="CheY-like_superfamily"/>
</dbReference>
<dbReference type="RefSeq" id="WP_302100791.1">
    <property type="nucleotide sequence ID" value="NZ_CP129968.2"/>
</dbReference>
<accession>A0AA49GEJ8</accession>
<dbReference type="PROSITE" id="PS50110">
    <property type="entry name" value="RESPONSE_REGULATORY"/>
    <property type="match status" value="1"/>
</dbReference>
<dbReference type="SUPFAM" id="SSF52172">
    <property type="entry name" value="CheY-like"/>
    <property type="match status" value="1"/>
</dbReference>
<evidence type="ECO:0000256" key="2">
    <source>
        <dbReference type="PROSITE-ProRule" id="PRU00169"/>
    </source>
</evidence>
<dbReference type="GO" id="GO:0000160">
    <property type="term" value="P:phosphorelay signal transduction system"/>
    <property type="evidence" value="ECO:0007669"/>
    <property type="project" value="InterPro"/>
</dbReference>
<evidence type="ECO:0000259" key="3">
    <source>
        <dbReference type="PROSITE" id="PS50110"/>
    </source>
</evidence>
<dbReference type="KEGG" id="marp:QYS47_26135"/>
<dbReference type="EMBL" id="CP129970">
    <property type="protein sequence ID" value="WKK84448.1"/>
    <property type="molecule type" value="Genomic_DNA"/>
</dbReference>
<dbReference type="InterPro" id="IPR001789">
    <property type="entry name" value="Sig_transdc_resp-reg_receiver"/>
</dbReference>
<evidence type="ECO:0000313" key="5">
    <source>
        <dbReference type="EMBL" id="WKK84448.1"/>
    </source>
</evidence>
<dbReference type="SMART" id="SM00448">
    <property type="entry name" value="REC"/>
    <property type="match status" value="1"/>
</dbReference>
<sequence length="129" mass="14959">MATFKNICIVDDDDMFIRVSKFIMKDENFAENIYHYYDGREAIEHLIATQPSELPEILLVDINMPMMDGWEFMDELEKIRKDDKMKIYITSSSIDPADLKKAEGNPFVSGFISKPIEPEALKKIIDGYK</sequence>
<feature type="modified residue" description="4-aspartylphosphate" evidence="2">
    <location>
        <position position="61"/>
    </location>
</feature>
<dbReference type="Gene3D" id="3.40.50.2300">
    <property type="match status" value="1"/>
</dbReference>
<keyword evidence="6" id="KW-1185">Reference proteome</keyword>
<organism evidence="4">
    <name type="scientific">Marivirga arenosa</name>
    <dbReference type="NCBI Taxonomy" id="3059076"/>
    <lineage>
        <taxon>Bacteria</taxon>
        <taxon>Pseudomonadati</taxon>
        <taxon>Bacteroidota</taxon>
        <taxon>Cytophagia</taxon>
        <taxon>Cytophagales</taxon>
        <taxon>Marivirgaceae</taxon>
        <taxon>Marivirga</taxon>
    </lineage>
</organism>
<reference evidence="4 6" key="1">
    <citation type="submission" date="2023-08" db="EMBL/GenBank/DDBJ databases">
        <title>Comparative genomics and taxonomic characterization of three novel marine species of genus Marivirga.</title>
        <authorList>
            <person name="Muhammad N."/>
            <person name="Kim S.-G."/>
        </authorList>
    </citation>
    <scope>NUCLEOTIDE SEQUENCE</scope>
    <source>
        <strain evidence="5 6">ABR2-2</strain>
        <strain evidence="4">BKB1-2</strain>
    </source>
</reference>
<proteinExistence type="predicted"/>
<dbReference type="Proteomes" id="UP001232019">
    <property type="component" value="Chromosome"/>
</dbReference>
<dbReference type="Pfam" id="PF00072">
    <property type="entry name" value="Response_reg"/>
    <property type="match status" value="1"/>
</dbReference>
<dbReference type="EMBL" id="CP129968">
    <property type="protein sequence ID" value="WKK80565.2"/>
    <property type="molecule type" value="Genomic_DNA"/>
</dbReference>
<feature type="domain" description="Response regulatory" evidence="3">
    <location>
        <begin position="6"/>
        <end position="129"/>
    </location>
</feature>
<dbReference type="PANTHER" id="PTHR44591:SF3">
    <property type="entry name" value="RESPONSE REGULATORY DOMAIN-CONTAINING PROTEIN"/>
    <property type="match status" value="1"/>
</dbReference>